<dbReference type="SUPFAM" id="SSF51905">
    <property type="entry name" value="FAD/NAD(P)-binding domain"/>
    <property type="match status" value="1"/>
</dbReference>
<keyword evidence="5" id="KW-0285">Flavoprotein</keyword>
<keyword evidence="6" id="KW-0274">FAD</keyword>
<evidence type="ECO:0000256" key="9">
    <source>
        <dbReference type="ARBA" id="ARBA00047598"/>
    </source>
</evidence>
<dbReference type="EMBL" id="MNUE01000020">
    <property type="protein sequence ID" value="OJD34877.1"/>
    <property type="molecule type" value="Genomic_DNA"/>
</dbReference>
<dbReference type="AlphaFoldDB" id="A0A1J9S5J4"/>
<comment type="pathway">
    <text evidence="2">Siderophore biosynthesis.</text>
</comment>
<dbReference type="PANTHER" id="PTHR38663">
    <property type="match status" value="1"/>
</dbReference>
<comment type="catalytic activity">
    <reaction evidence="10">
        <text>L-ornithine + NADH + O2 = N(5)-hydroxy-L-ornithine + NAD(+) + H2O</text>
        <dbReference type="Rhea" id="RHEA:41512"/>
        <dbReference type="ChEBI" id="CHEBI:15377"/>
        <dbReference type="ChEBI" id="CHEBI:15379"/>
        <dbReference type="ChEBI" id="CHEBI:46911"/>
        <dbReference type="ChEBI" id="CHEBI:57540"/>
        <dbReference type="ChEBI" id="CHEBI:57945"/>
        <dbReference type="ChEBI" id="CHEBI:78275"/>
        <dbReference type="EC" id="1.14.13.196"/>
    </reaction>
</comment>
<dbReference type="EC" id="1.14.13.196" evidence="4"/>
<organism evidence="11 12">
    <name type="scientific">Diplodia corticola</name>
    <dbReference type="NCBI Taxonomy" id="236234"/>
    <lineage>
        <taxon>Eukaryota</taxon>
        <taxon>Fungi</taxon>
        <taxon>Dikarya</taxon>
        <taxon>Ascomycota</taxon>
        <taxon>Pezizomycotina</taxon>
        <taxon>Dothideomycetes</taxon>
        <taxon>Dothideomycetes incertae sedis</taxon>
        <taxon>Botryosphaeriales</taxon>
        <taxon>Botryosphaeriaceae</taxon>
        <taxon>Diplodia</taxon>
    </lineage>
</organism>
<dbReference type="RefSeq" id="XP_020131137.1">
    <property type="nucleotide sequence ID" value="XM_020272249.1"/>
</dbReference>
<evidence type="ECO:0000256" key="2">
    <source>
        <dbReference type="ARBA" id="ARBA00004924"/>
    </source>
</evidence>
<evidence type="ECO:0000256" key="1">
    <source>
        <dbReference type="ARBA" id="ARBA00001974"/>
    </source>
</evidence>
<keyword evidence="12" id="KW-1185">Reference proteome</keyword>
<comment type="similarity">
    <text evidence="3">Belongs to the lysine N(6)-hydroxylase/L-ornithine N(5)-oxygenase family.</text>
</comment>
<evidence type="ECO:0000256" key="3">
    <source>
        <dbReference type="ARBA" id="ARBA00007588"/>
    </source>
</evidence>
<dbReference type="GO" id="GO:0016491">
    <property type="term" value="F:oxidoreductase activity"/>
    <property type="evidence" value="ECO:0007669"/>
    <property type="project" value="UniProtKB-KW"/>
</dbReference>
<comment type="caution">
    <text evidence="11">The sequence shown here is derived from an EMBL/GenBank/DDBJ whole genome shotgun (WGS) entry which is preliminary data.</text>
</comment>
<gene>
    <name evidence="11" type="ORF">BKCO1_2000067</name>
</gene>
<dbReference type="InterPro" id="IPR025700">
    <property type="entry name" value="Lys/Orn_oxygenase"/>
</dbReference>
<keyword evidence="7" id="KW-0521">NADP</keyword>
<evidence type="ECO:0000313" key="11">
    <source>
        <dbReference type="EMBL" id="OJD34877.1"/>
    </source>
</evidence>
<protein>
    <recommendedName>
        <fullName evidence="4">L-ornithine N(5)-monooxygenase [NAD(P)H]</fullName>
        <ecNumber evidence="4">1.14.13.196</ecNumber>
    </recommendedName>
</protein>
<evidence type="ECO:0000313" key="12">
    <source>
        <dbReference type="Proteomes" id="UP000183809"/>
    </source>
</evidence>
<sequence>MDSPTRENSIFVHDVIIIGAGPCGLAVAARLCEHTPSAIFTDEEHQRYHWIRKHGASMSIKNWKNGQVTQAAPRLGRRYSTLVLDGSGDQWLSRWNRLFKTFEITNLRSPMFWHVDPCDRDGLLAYTYEQRRENELIEIRECVGKEVSKHLRKKRTKSRKAHSEVEVDERDRKDYFRPSRLLFAEHCECIADRYGLRDGLIKQEQVQDIEYGCVRDVSDVDKIFTLRTNNGAYHARTVVLAVGPANAPSLPNIDPKQGCPQMCHAMQIQQFPDPIVSAKLKAKKETNVLVVGGGLTSAQVSDMAVRKGVTKVWHLMRSGCKVKPFDVDLAWMGKFRNIEQAIFWSADTDEERLEQIKAARGGGSITPPFHKILKQHMARGRVALHTHTVIKSKSYDASTQTWMVNTDPPIPELPPIDYIYFSTGIQTDFQTLPCLQSMNRDYPIHGHGGLPCLNDDLMWKDDVPLFVTGRLAGLRLGPAAGNLGGARTGAERIAWSIEDVLAKSREVVEENDEDFDYVTARGNRYTSLSAVDIDE</sequence>
<proteinExistence type="inferred from homology"/>
<comment type="catalytic activity">
    <reaction evidence="9">
        <text>L-ornithine + NADPH + O2 = N(5)-hydroxy-L-ornithine + NADP(+) + H2O</text>
        <dbReference type="Rhea" id="RHEA:41508"/>
        <dbReference type="ChEBI" id="CHEBI:15377"/>
        <dbReference type="ChEBI" id="CHEBI:15379"/>
        <dbReference type="ChEBI" id="CHEBI:46911"/>
        <dbReference type="ChEBI" id="CHEBI:57783"/>
        <dbReference type="ChEBI" id="CHEBI:58349"/>
        <dbReference type="ChEBI" id="CHEBI:78275"/>
        <dbReference type="EC" id="1.14.13.196"/>
    </reaction>
</comment>
<dbReference type="Gene3D" id="3.50.50.60">
    <property type="entry name" value="FAD/NAD(P)-binding domain"/>
    <property type="match status" value="1"/>
</dbReference>
<evidence type="ECO:0000256" key="5">
    <source>
        <dbReference type="ARBA" id="ARBA00022630"/>
    </source>
</evidence>
<evidence type="ECO:0000256" key="8">
    <source>
        <dbReference type="ARBA" id="ARBA00023002"/>
    </source>
</evidence>
<accession>A0A1J9S5J4</accession>
<dbReference type="Pfam" id="PF13434">
    <property type="entry name" value="Lys_Orn_oxgnase"/>
    <property type="match status" value="1"/>
</dbReference>
<name>A0A1J9S5J4_9PEZI</name>
<evidence type="ECO:0000256" key="10">
    <source>
        <dbReference type="ARBA" id="ARBA00049248"/>
    </source>
</evidence>
<dbReference type="InterPro" id="IPR036188">
    <property type="entry name" value="FAD/NAD-bd_sf"/>
</dbReference>
<evidence type="ECO:0000256" key="6">
    <source>
        <dbReference type="ARBA" id="ARBA00022827"/>
    </source>
</evidence>
<evidence type="ECO:0000256" key="7">
    <source>
        <dbReference type="ARBA" id="ARBA00022857"/>
    </source>
</evidence>
<comment type="cofactor">
    <cofactor evidence="1">
        <name>FAD</name>
        <dbReference type="ChEBI" id="CHEBI:57692"/>
    </cofactor>
</comment>
<evidence type="ECO:0000256" key="4">
    <source>
        <dbReference type="ARBA" id="ARBA00012881"/>
    </source>
</evidence>
<dbReference type="PANTHER" id="PTHR38663:SF1">
    <property type="entry name" value="L-ORNITHINE N(5)-MONOOXYGENASE"/>
    <property type="match status" value="1"/>
</dbReference>
<dbReference type="GeneID" id="31012508"/>
<keyword evidence="8" id="KW-0560">Oxidoreductase</keyword>
<dbReference type="OrthoDB" id="76038at2759"/>
<reference evidence="11 12" key="1">
    <citation type="submission" date="2016-10" db="EMBL/GenBank/DDBJ databases">
        <title>Proteomics and genomics reveal pathogen-plant mechanisms compatible with a hemibiotrophic lifestyle of Diplodia corticola.</title>
        <authorList>
            <person name="Fernandes I."/>
            <person name="De Jonge R."/>
            <person name="Van De Peer Y."/>
            <person name="Devreese B."/>
            <person name="Alves A."/>
            <person name="Esteves A.C."/>
        </authorList>
    </citation>
    <scope>NUCLEOTIDE SEQUENCE [LARGE SCALE GENOMIC DNA]</scope>
    <source>
        <strain evidence="11 12">CBS 112549</strain>
    </source>
</reference>
<dbReference type="Proteomes" id="UP000183809">
    <property type="component" value="Unassembled WGS sequence"/>
</dbReference>